<dbReference type="PANTHER" id="PTHR31589">
    <property type="entry name" value="PROTEIN, PUTATIVE (DUF239)-RELATED-RELATED"/>
    <property type="match status" value="1"/>
</dbReference>
<evidence type="ECO:0000313" key="2">
    <source>
        <dbReference type="EMBL" id="KAJ8430850.1"/>
    </source>
</evidence>
<dbReference type="PROSITE" id="PS52045">
    <property type="entry name" value="NEPROSIN_PEP_CD"/>
    <property type="match status" value="1"/>
</dbReference>
<keyword evidence="3" id="KW-1185">Reference proteome</keyword>
<sequence length="188" mass="21436">MKPTSRPKWLTSQWRVPKRDSYNISHVQLNNGGCPRNTVPIRRMSEEDIARANVLSKNTISQLEPGIHRAIVQTKRNPSTIGYNGIGAWFSVWNPSTEPYQYSSAQFLIQNGLDGIQAGWMVNPTLYKDNNTHMFIHTTTVSLCNTKLSCYQIEKKGKSKRGKKKKKGSKPFSFTILFIPPRNIIKLK</sequence>
<organism evidence="2 3">
    <name type="scientific">Carnegiea gigantea</name>
    <dbReference type="NCBI Taxonomy" id="171969"/>
    <lineage>
        <taxon>Eukaryota</taxon>
        <taxon>Viridiplantae</taxon>
        <taxon>Streptophyta</taxon>
        <taxon>Embryophyta</taxon>
        <taxon>Tracheophyta</taxon>
        <taxon>Spermatophyta</taxon>
        <taxon>Magnoliopsida</taxon>
        <taxon>eudicotyledons</taxon>
        <taxon>Gunneridae</taxon>
        <taxon>Pentapetalae</taxon>
        <taxon>Caryophyllales</taxon>
        <taxon>Cactineae</taxon>
        <taxon>Cactaceae</taxon>
        <taxon>Cactoideae</taxon>
        <taxon>Echinocereeae</taxon>
        <taxon>Carnegiea</taxon>
    </lineage>
</organism>
<name>A0A9Q1JTN6_9CARY</name>
<dbReference type="EMBL" id="JAKOGI010000749">
    <property type="protein sequence ID" value="KAJ8430850.1"/>
    <property type="molecule type" value="Genomic_DNA"/>
</dbReference>
<dbReference type="Pfam" id="PF03080">
    <property type="entry name" value="Neprosin"/>
    <property type="match status" value="1"/>
</dbReference>
<protein>
    <recommendedName>
        <fullName evidence="1">Neprosin PEP catalytic domain-containing protein</fullName>
    </recommendedName>
</protein>
<dbReference type="AlphaFoldDB" id="A0A9Q1JTN6"/>
<proteinExistence type="predicted"/>
<dbReference type="PANTHER" id="PTHR31589:SF223">
    <property type="entry name" value="PROTEIN, PUTATIVE (DUF239)-RELATED"/>
    <property type="match status" value="1"/>
</dbReference>
<reference evidence="2" key="1">
    <citation type="submission" date="2022-04" db="EMBL/GenBank/DDBJ databases">
        <title>Carnegiea gigantea Genome sequencing and assembly v2.</title>
        <authorList>
            <person name="Copetti D."/>
            <person name="Sanderson M.J."/>
            <person name="Burquez A."/>
            <person name="Wojciechowski M.F."/>
        </authorList>
    </citation>
    <scope>NUCLEOTIDE SEQUENCE</scope>
    <source>
        <strain evidence="2">SGP5-SGP5p</strain>
        <tissue evidence="2">Aerial part</tissue>
    </source>
</reference>
<gene>
    <name evidence="2" type="ORF">Cgig2_003780</name>
</gene>
<evidence type="ECO:0000313" key="3">
    <source>
        <dbReference type="Proteomes" id="UP001153076"/>
    </source>
</evidence>
<evidence type="ECO:0000259" key="1">
    <source>
        <dbReference type="PROSITE" id="PS52045"/>
    </source>
</evidence>
<dbReference type="OrthoDB" id="1740496at2759"/>
<feature type="domain" description="Neprosin PEP catalytic" evidence="1">
    <location>
        <begin position="62"/>
        <end position="188"/>
    </location>
</feature>
<comment type="caution">
    <text evidence="2">The sequence shown here is derived from an EMBL/GenBank/DDBJ whole genome shotgun (WGS) entry which is preliminary data.</text>
</comment>
<dbReference type="Proteomes" id="UP001153076">
    <property type="component" value="Unassembled WGS sequence"/>
</dbReference>
<dbReference type="InterPro" id="IPR004314">
    <property type="entry name" value="Neprosin"/>
</dbReference>
<dbReference type="InterPro" id="IPR053168">
    <property type="entry name" value="Glutamic_endopeptidase"/>
</dbReference>
<accession>A0A9Q1JTN6</accession>